<reference evidence="1" key="1">
    <citation type="submission" date="2015-07" db="EMBL/GenBank/DDBJ databases">
        <title>MeaNS - Measles Nucleotide Surveillance Program.</title>
        <authorList>
            <person name="Tran T."/>
            <person name="Druce J."/>
        </authorList>
    </citation>
    <scope>NUCLEOTIDE SEQUENCE</scope>
    <source>
        <strain evidence="1">UCB-OBI-ISO-001</strain>
        <tissue evidence="1">Gonad</tissue>
    </source>
</reference>
<dbReference type="AlphaFoldDB" id="A0A0L8HTB3"/>
<name>A0A0L8HTB3_OCTBM</name>
<evidence type="ECO:0000313" key="1">
    <source>
        <dbReference type="EMBL" id="KOF92456.1"/>
    </source>
</evidence>
<sequence length="141" mass="16077">METIIVTALMESNSTTSNEDKEDDFFSNITWFQESRSHRSLKSKARNMVKTWLEAVTKEVLTEVTFLGEQVLIDLFTKYNTAISSSAAVGCLFSIGQDILRAKKATLSDGNFEKLMFMKGNQHHVMVMEKAQPEWYTLIII</sequence>
<dbReference type="EMBL" id="KQ417330">
    <property type="protein sequence ID" value="KOF92456.1"/>
    <property type="molecule type" value="Genomic_DNA"/>
</dbReference>
<evidence type="ECO:0008006" key="2">
    <source>
        <dbReference type="Google" id="ProtNLM"/>
    </source>
</evidence>
<proteinExistence type="predicted"/>
<gene>
    <name evidence="1" type="ORF">OCBIM_22006514mg</name>
</gene>
<accession>A0A0L8HTB3</accession>
<organism evidence="1">
    <name type="scientific">Octopus bimaculoides</name>
    <name type="common">California two-spotted octopus</name>
    <dbReference type="NCBI Taxonomy" id="37653"/>
    <lineage>
        <taxon>Eukaryota</taxon>
        <taxon>Metazoa</taxon>
        <taxon>Spiralia</taxon>
        <taxon>Lophotrochozoa</taxon>
        <taxon>Mollusca</taxon>
        <taxon>Cephalopoda</taxon>
        <taxon>Coleoidea</taxon>
        <taxon>Octopodiformes</taxon>
        <taxon>Octopoda</taxon>
        <taxon>Incirrata</taxon>
        <taxon>Octopodidae</taxon>
        <taxon>Octopus</taxon>
    </lineage>
</organism>
<protein>
    <recommendedName>
        <fullName evidence="2">HAT C-terminal dimerisation domain-containing protein</fullName>
    </recommendedName>
</protein>